<name>A0AAC9AYH5_SPHMC</name>
<protein>
    <recommendedName>
        <fullName evidence="3">MarR family transcriptional regulator</fullName>
    </recommendedName>
</protein>
<dbReference type="SUPFAM" id="SSF46785">
    <property type="entry name" value="Winged helix' DNA-binding domain"/>
    <property type="match status" value="1"/>
</dbReference>
<evidence type="ECO:0000313" key="1">
    <source>
        <dbReference type="EMBL" id="AMU91861.1"/>
    </source>
</evidence>
<gene>
    <name evidence="1" type="ORF">ATM17_22880</name>
</gene>
<dbReference type="EMBL" id="CP013344">
    <property type="protein sequence ID" value="AMU91861.1"/>
    <property type="molecule type" value="Genomic_DNA"/>
</dbReference>
<dbReference type="Gene3D" id="1.10.10.10">
    <property type="entry name" value="Winged helix-like DNA-binding domain superfamily/Winged helix DNA-binding domain"/>
    <property type="match status" value="1"/>
</dbReference>
<dbReference type="InterPro" id="IPR036390">
    <property type="entry name" value="WH_DNA-bd_sf"/>
</dbReference>
<dbReference type="RefSeq" id="WP_054731820.1">
    <property type="nucleotide sequence ID" value="NZ_CP009429.1"/>
</dbReference>
<dbReference type="KEGG" id="smaz:LH19_22325"/>
<proteinExistence type="predicted"/>
<evidence type="ECO:0008006" key="3">
    <source>
        <dbReference type="Google" id="ProtNLM"/>
    </source>
</evidence>
<organism evidence="1 2">
    <name type="scientific">Sphingopyxis macrogoltabida</name>
    <name type="common">Sphingomonas macrogoltabidus</name>
    <dbReference type="NCBI Taxonomy" id="33050"/>
    <lineage>
        <taxon>Bacteria</taxon>
        <taxon>Pseudomonadati</taxon>
        <taxon>Pseudomonadota</taxon>
        <taxon>Alphaproteobacteria</taxon>
        <taxon>Sphingomonadales</taxon>
        <taxon>Sphingomonadaceae</taxon>
        <taxon>Sphingopyxis</taxon>
    </lineage>
</organism>
<reference evidence="2" key="1">
    <citation type="submission" date="2015-11" db="EMBL/GenBank/DDBJ databases">
        <title>Complete genome sequence of a polyethylene-glycol degrader Sphingopyxis macrogoltabida 203N (NBRC 111659).</title>
        <authorList>
            <person name="Yoshiyuki O."/>
            <person name="Shouta N."/>
            <person name="Nagata Y."/>
            <person name="Numata M."/>
            <person name="Tsuchikane K."/>
            <person name="Hosoyama A."/>
            <person name="Yamazoe A."/>
            <person name="Tsuda M."/>
            <person name="Fujita N."/>
            <person name="Kawai F."/>
        </authorList>
    </citation>
    <scope>NUCLEOTIDE SEQUENCE [LARGE SCALE GENOMIC DNA]</scope>
    <source>
        <strain evidence="2">203N</strain>
    </source>
</reference>
<sequence length="128" mass="14798">MQEKEAFAAIAQSEFHSRRRRNSLIRHDLFAEPAWDILLLLYIAHHRDQTMEVGRLCTAVSVAPTTALRWIGQLLDRGLAKHLAPDSAQGDVHILLSPCGIEEMERYLRDFLHRERLGGDLDRYFHKP</sequence>
<dbReference type="AlphaFoldDB" id="A0AAC9AYH5"/>
<evidence type="ECO:0000313" key="2">
    <source>
        <dbReference type="Proteomes" id="UP000076088"/>
    </source>
</evidence>
<dbReference type="Proteomes" id="UP000076088">
    <property type="component" value="Chromosome"/>
</dbReference>
<dbReference type="InterPro" id="IPR036388">
    <property type="entry name" value="WH-like_DNA-bd_sf"/>
</dbReference>
<reference evidence="1 2" key="2">
    <citation type="journal article" date="2016" name="Genome Announc.">
        <title>Complete Genome Sequence of Sphingopyxis macrogoltabida Strain 203N (NBRC 111659), a Polyethylene Glycol Degrader.</title>
        <authorList>
            <person name="Ohtsubo Y."/>
            <person name="Nonoyama S."/>
            <person name="Nagata Y."/>
            <person name="Numata M."/>
            <person name="Tsuchikane K."/>
            <person name="Hosoyama A."/>
            <person name="Yamazoe A."/>
            <person name="Tsuda M."/>
            <person name="Fujita N."/>
            <person name="Kawai F."/>
        </authorList>
    </citation>
    <scope>NUCLEOTIDE SEQUENCE [LARGE SCALE GENOMIC DNA]</scope>
    <source>
        <strain evidence="1 2">203N</strain>
    </source>
</reference>
<accession>A0AAC9AYH5</accession>
<keyword evidence="2" id="KW-1185">Reference proteome</keyword>